<sequence>MRHNHARHLVIIPCAAAKLDTPARAEELYASANFRHMLAAAKATAADTAELTGETAAVMILSAEHGLVALDEVLAPYDTKMGQRGCIGTELVVDQLVELAPASITSLLPSAYFQRVWEAVSFINEEGSDEDPWIELMDAYEAAPGIGFQRGVASALVRIAA</sequence>
<organism evidence="2 3">
    <name type="scientific">Mycobacterium phage Quesadilla</name>
    <dbReference type="NCBI Taxonomy" id="2664226"/>
    <lineage>
        <taxon>Viruses</taxon>
        <taxon>Duplodnaviria</taxon>
        <taxon>Heunggongvirae</taxon>
        <taxon>Uroviricota</taxon>
        <taxon>Caudoviricetes</taxon>
        <taxon>Bclasvirinae</taxon>
        <taxon>Quesadillavirus</taxon>
        <taxon>Quesadillavirus quesadilla</taxon>
    </lineage>
</organism>
<protein>
    <recommendedName>
        <fullName evidence="1">DUF6884 domain-containing protein</fullName>
    </recommendedName>
</protein>
<feature type="domain" description="DUF6884" evidence="1">
    <location>
        <begin position="10"/>
        <end position="117"/>
    </location>
</feature>
<dbReference type="Pfam" id="PF21818">
    <property type="entry name" value="DUF6884"/>
    <property type="match status" value="1"/>
</dbReference>
<evidence type="ECO:0000259" key="1">
    <source>
        <dbReference type="Pfam" id="PF21818"/>
    </source>
</evidence>
<keyword evidence="3" id="KW-1185">Reference proteome</keyword>
<evidence type="ECO:0000313" key="3">
    <source>
        <dbReference type="Proteomes" id="UP000370142"/>
    </source>
</evidence>
<proteinExistence type="predicted"/>
<reference evidence="2 3" key="1">
    <citation type="submission" date="2019-10" db="EMBL/GenBank/DDBJ databases">
        <authorList>
            <person name="Jorgensen H.J."/>
            <person name="Tolsma S."/>
            <person name="Caruso S.M."/>
            <person name="Garlena R.A."/>
            <person name="Russell D.A."/>
            <person name="Pope W.H."/>
            <person name="Jacobs-Se D."/>
            <person name="Hatfull G.F."/>
        </authorList>
    </citation>
    <scope>NUCLEOTIDE SEQUENCE [LARGE SCALE GENOMIC DNA]</scope>
</reference>
<name>A0A5Q2WCZ7_9CAUD</name>
<dbReference type="Proteomes" id="UP000370142">
    <property type="component" value="Segment"/>
</dbReference>
<dbReference type="EMBL" id="MN617843">
    <property type="protein sequence ID" value="QGH75270.1"/>
    <property type="molecule type" value="Genomic_DNA"/>
</dbReference>
<gene>
    <name evidence="2" type="primary">22</name>
    <name evidence="2" type="ORF">SEA_QUESADILLA_22</name>
</gene>
<dbReference type="KEGG" id="vg:60321186"/>
<dbReference type="GeneID" id="60321186"/>
<evidence type="ECO:0000313" key="2">
    <source>
        <dbReference type="EMBL" id="QGH75270.1"/>
    </source>
</evidence>
<dbReference type="InterPro" id="IPR049251">
    <property type="entry name" value="DUF6884"/>
</dbReference>
<dbReference type="RefSeq" id="YP_009949778.1">
    <property type="nucleotide sequence ID" value="NC_051584.1"/>
</dbReference>
<accession>A0A5Q2WCZ7</accession>